<comment type="function">
    <text evidence="1">Involved in pre-mRNA splicing.</text>
</comment>
<keyword evidence="5" id="KW-0175">Coiled coil</keyword>
<dbReference type="Gene3D" id="1.25.40.10">
    <property type="entry name" value="Tetratricopeptide repeat domain"/>
    <property type="match status" value="1"/>
</dbReference>
<accession>A0A1Y1WAG7</accession>
<evidence type="ECO:0000256" key="5">
    <source>
        <dbReference type="SAM" id="Coils"/>
    </source>
</evidence>
<feature type="region of interest" description="Disordered" evidence="6">
    <location>
        <begin position="490"/>
        <end position="509"/>
    </location>
</feature>
<dbReference type="STRING" id="61395.A0A1Y1WAG7"/>
<evidence type="ECO:0000256" key="2">
    <source>
        <dbReference type="ARBA" id="ARBA00006644"/>
    </source>
</evidence>
<reference evidence="9 10" key="1">
    <citation type="submission" date="2016-07" db="EMBL/GenBank/DDBJ databases">
        <title>Pervasive Adenine N6-methylation of Active Genes in Fungi.</title>
        <authorList>
            <consortium name="DOE Joint Genome Institute"/>
            <person name="Mondo S.J."/>
            <person name="Dannebaum R.O."/>
            <person name="Kuo R.C."/>
            <person name="Labutti K."/>
            <person name="Haridas S."/>
            <person name="Kuo A."/>
            <person name="Salamov A."/>
            <person name="Ahrendt S.R."/>
            <person name="Lipzen A."/>
            <person name="Sullivan W."/>
            <person name="Andreopoulos W.B."/>
            <person name="Clum A."/>
            <person name="Lindquist E."/>
            <person name="Daum C."/>
            <person name="Ramamoorthy G.K."/>
            <person name="Gryganskyi A."/>
            <person name="Culley D."/>
            <person name="Magnuson J.K."/>
            <person name="James T.Y."/>
            <person name="O'Malley M.A."/>
            <person name="Stajich J.E."/>
            <person name="Spatafora J.W."/>
            <person name="Visel A."/>
            <person name="Grigoriev I.V."/>
        </authorList>
    </citation>
    <scope>NUCLEOTIDE SEQUENCE [LARGE SCALE GENOMIC DNA]</scope>
    <source>
        <strain evidence="9 10">ATCC 12442</strain>
    </source>
</reference>
<dbReference type="SUPFAM" id="SSF48452">
    <property type="entry name" value="TPR-like"/>
    <property type="match status" value="1"/>
</dbReference>
<keyword evidence="4" id="KW-0508">mRNA splicing</keyword>
<dbReference type="GO" id="GO:0045292">
    <property type="term" value="P:mRNA cis splicing, via spliceosome"/>
    <property type="evidence" value="ECO:0007669"/>
    <property type="project" value="TreeGrafter"/>
</dbReference>
<evidence type="ECO:0000259" key="7">
    <source>
        <dbReference type="PROSITE" id="PS50030"/>
    </source>
</evidence>
<feature type="region of interest" description="Disordered" evidence="6">
    <location>
        <begin position="550"/>
        <end position="593"/>
    </location>
</feature>
<sequence>MNAVIGRTMLKRTTALRNYSSLREIIPPNIGFAARAGESAAPEAASGVAASVKDISKVVSLYRGLPKGELAAPAARGGPLARYYARYIGGDKPSGAPIVHVIGALLFGLIWKMCLGSGGQSAGQAATAARPTFDPARGKETVVITYQQHKTDLASHTKLKYRQPGQSNEDEYTIEDLKEELREAERRHFESRRIKNGAHAPDDPQEKLKFIEMAQRLDAESSDDEADDSNDGGSSADESSDSDSEDETAMLMRELEKIKRERAEEKAREEQEALEEQAEKVSALGDNPLLGKKDFSVKRRWDDDVVFRNQARGDDDKPKKRFINDMLRSDFHRKFMKNKFQMDDFRGLNWQNRSGGSTTPSRSAGQVSPMSKQTQSKDDPFGELVSFTSTAKPSDRSKLTLREQLEQKSRNSPSASPKPSQTSAADGLWNFDALERASTPRSVSHTPVPQSTAMDFDPFASPSQPAPKQPMAAPAPRPNAAATAPILLDDDEPIPMDINPPPAASQPAGVDRDFEIAQIVEHGFSADQARSALELSGGSTRKAIQLLREQKSAERQMHRQPSQRFHDESSDDDGTGYSYNRQPRQPRDMFAGGSDSLVAAANEIGASVWKQANSLFAFGKKKITEMQESLQDQRRRENTDELWKSGWPSNNPNMQRYRDDSSDEEEVYVSSRRRGGQPARSAEPEPPRRAEPQLARSAGRSQQETSAFIDFGDVLESGPAAPQRRAQPPPVSAARTAPTQPPRPPQQRQPPSAPRSAQSTPVPQLAANILRESRTIKGNANDKFKLGQFGDAIAGYSLAIRRVSQHTADHPILIVLYNNRALAYARNGEAKQSLADCTASLELYEKYRAHGSIALDSTETIGLEEQRSKALQRRGEANEAAERYQDAYADWKALREIARDPSSRQQAVRGIQRCEKALGIAQPVKKPVKKPEPRAEDLANVFASISMSHVKSTGGPATASVENSAAVGEMRRQERAKQEEDAQRLAINDEVDAMLAQWRDGKRQNIRALLSSLHTLLLTFKPIGMHEILEPNKVKRAYMRAIARLHPDKLDKDLDVKTKMISANVFSTLNEAWDAFKTQEGIS</sequence>
<evidence type="ECO:0000256" key="1">
    <source>
        <dbReference type="ARBA" id="ARBA00003777"/>
    </source>
</evidence>
<dbReference type="OrthoDB" id="1717591at2759"/>
<dbReference type="Gene3D" id="1.10.287.110">
    <property type="entry name" value="DnaJ domain"/>
    <property type="match status" value="1"/>
</dbReference>
<dbReference type="Pfam" id="PF10791">
    <property type="entry name" value="F1F0-ATPsyn_F"/>
    <property type="match status" value="1"/>
</dbReference>
<feature type="compositionally biased region" description="Pro residues" evidence="6">
    <location>
        <begin position="739"/>
        <end position="753"/>
    </location>
</feature>
<dbReference type="GO" id="GO:0003723">
    <property type="term" value="F:RNA binding"/>
    <property type="evidence" value="ECO:0007669"/>
    <property type="project" value="TreeGrafter"/>
</dbReference>
<feature type="region of interest" description="Disordered" evidence="6">
    <location>
        <begin position="346"/>
        <end position="484"/>
    </location>
</feature>
<dbReference type="InterPro" id="IPR015940">
    <property type="entry name" value="UBA"/>
</dbReference>
<feature type="compositionally biased region" description="Polar residues" evidence="6">
    <location>
        <begin position="439"/>
        <end position="453"/>
    </location>
</feature>
<dbReference type="PANTHER" id="PTHR12718:SF2">
    <property type="entry name" value="SPLICEOSOME-ASSOCIATED PROTEIN CWC15 HOMOLOG"/>
    <property type="match status" value="1"/>
</dbReference>
<protein>
    <recommendedName>
        <fullName evidence="11">UBA domain-containing protein</fullName>
    </recommendedName>
</protein>
<feature type="domain" description="J" evidence="8">
    <location>
        <begin position="1018"/>
        <end position="1081"/>
    </location>
</feature>
<feature type="compositionally biased region" description="Basic and acidic residues" evidence="6">
    <location>
        <begin position="682"/>
        <end position="691"/>
    </location>
</feature>
<dbReference type="PANTHER" id="PTHR12718">
    <property type="entry name" value="CELL CYCLE CONTROL PROTEIN CWF15"/>
    <property type="match status" value="1"/>
</dbReference>
<dbReference type="PROSITE" id="PS50030">
    <property type="entry name" value="UBA"/>
    <property type="match status" value="1"/>
</dbReference>
<feature type="compositionally biased region" description="Polar residues" evidence="6">
    <location>
        <begin position="410"/>
        <end position="424"/>
    </location>
</feature>
<dbReference type="SUPFAM" id="SSF46565">
    <property type="entry name" value="Chaperone J-domain"/>
    <property type="match status" value="1"/>
</dbReference>
<dbReference type="RefSeq" id="XP_040743946.1">
    <property type="nucleotide sequence ID" value="XM_040885540.1"/>
</dbReference>
<organism evidence="9 10">
    <name type="scientific">Linderina pennispora</name>
    <dbReference type="NCBI Taxonomy" id="61395"/>
    <lineage>
        <taxon>Eukaryota</taxon>
        <taxon>Fungi</taxon>
        <taxon>Fungi incertae sedis</taxon>
        <taxon>Zoopagomycota</taxon>
        <taxon>Kickxellomycotina</taxon>
        <taxon>Kickxellomycetes</taxon>
        <taxon>Kickxellales</taxon>
        <taxon>Kickxellaceae</taxon>
        <taxon>Linderina</taxon>
    </lineage>
</organism>
<feature type="compositionally biased region" description="Pro residues" evidence="6">
    <location>
        <begin position="464"/>
        <end position="477"/>
    </location>
</feature>
<dbReference type="SUPFAM" id="SSF46934">
    <property type="entry name" value="UBA-like"/>
    <property type="match status" value="1"/>
</dbReference>
<evidence type="ECO:0000313" key="9">
    <source>
        <dbReference type="EMBL" id="ORX70308.1"/>
    </source>
</evidence>
<dbReference type="InterPro" id="IPR001623">
    <property type="entry name" value="DnaJ_domain"/>
</dbReference>
<dbReference type="GO" id="GO:0015986">
    <property type="term" value="P:proton motive force-driven ATP synthesis"/>
    <property type="evidence" value="ECO:0007669"/>
    <property type="project" value="InterPro"/>
</dbReference>
<evidence type="ECO:0000256" key="6">
    <source>
        <dbReference type="SAM" id="MobiDB-lite"/>
    </source>
</evidence>
<feature type="compositionally biased region" description="Basic and acidic residues" evidence="6">
    <location>
        <begin position="393"/>
        <end position="409"/>
    </location>
</feature>
<dbReference type="Proteomes" id="UP000193922">
    <property type="component" value="Unassembled WGS sequence"/>
</dbReference>
<feature type="compositionally biased region" description="Acidic residues" evidence="6">
    <location>
        <begin position="220"/>
        <end position="230"/>
    </location>
</feature>
<keyword evidence="3" id="KW-0507">mRNA processing</keyword>
<dbReference type="PROSITE" id="PS50076">
    <property type="entry name" value="DNAJ_2"/>
    <property type="match status" value="1"/>
</dbReference>
<keyword evidence="10" id="KW-1185">Reference proteome</keyword>
<feature type="domain" description="UBA" evidence="7">
    <location>
        <begin position="509"/>
        <end position="550"/>
    </location>
</feature>
<feature type="compositionally biased region" description="Polar residues" evidence="6">
    <location>
        <begin position="349"/>
        <end position="374"/>
    </location>
</feature>
<dbReference type="GeneID" id="63802188"/>
<feature type="region of interest" description="Disordered" evidence="6">
    <location>
        <begin position="627"/>
        <end position="762"/>
    </location>
</feature>
<dbReference type="InterPro" id="IPR011990">
    <property type="entry name" value="TPR-like_helical_dom_sf"/>
</dbReference>
<evidence type="ECO:0008006" key="11">
    <source>
        <dbReference type="Google" id="ProtNLM"/>
    </source>
</evidence>
<name>A0A1Y1WAG7_9FUNG</name>
<dbReference type="Pfam" id="PF04889">
    <property type="entry name" value="Cwf_Cwc_15"/>
    <property type="match status" value="1"/>
</dbReference>
<proteinExistence type="inferred from homology"/>
<dbReference type="GO" id="GO:0071013">
    <property type="term" value="C:catalytic step 2 spliceosome"/>
    <property type="evidence" value="ECO:0007669"/>
    <property type="project" value="TreeGrafter"/>
</dbReference>
<comment type="similarity">
    <text evidence="2">Belongs to the CWC15 family.</text>
</comment>
<feature type="compositionally biased region" description="Acidic residues" evidence="6">
    <location>
        <begin position="238"/>
        <end position="248"/>
    </location>
</feature>
<feature type="compositionally biased region" description="Basic and acidic residues" evidence="6">
    <location>
        <begin position="631"/>
        <end position="643"/>
    </location>
</feature>
<dbReference type="InterPro" id="IPR019734">
    <property type="entry name" value="TPR_rpt"/>
</dbReference>
<dbReference type="SMART" id="SM00028">
    <property type="entry name" value="TPR"/>
    <property type="match status" value="3"/>
</dbReference>
<feature type="compositionally biased region" description="Basic and acidic residues" evidence="6">
    <location>
        <begin position="253"/>
        <end position="271"/>
    </location>
</feature>
<dbReference type="EMBL" id="MCFD01000006">
    <property type="protein sequence ID" value="ORX70308.1"/>
    <property type="molecule type" value="Genomic_DNA"/>
</dbReference>
<feature type="region of interest" description="Disordered" evidence="6">
    <location>
        <begin position="217"/>
        <end position="293"/>
    </location>
</feature>
<dbReference type="InterPro" id="IPR036869">
    <property type="entry name" value="J_dom_sf"/>
</dbReference>
<dbReference type="Gene3D" id="1.10.8.10">
    <property type="entry name" value="DNA helicase RuvA subunit, C-terminal domain"/>
    <property type="match status" value="1"/>
</dbReference>
<comment type="caution">
    <text evidence="9">The sequence shown here is derived from an EMBL/GenBank/DDBJ whole genome shotgun (WGS) entry which is preliminary data.</text>
</comment>
<evidence type="ECO:0000313" key="10">
    <source>
        <dbReference type="Proteomes" id="UP000193922"/>
    </source>
</evidence>
<evidence type="ECO:0000256" key="4">
    <source>
        <dbReference type="ARBA" id="ARBA00023187"/>
    </source>
</evidence>
<dbReference type="AlphaFoldDB" id="A0A1Y1WAG7"/>
<gene>
    <name evidence="9" type="ORF">DL89DRAFT_257561</name>
</gene>
<evidence type="ECO:0000256" key="3">
    <source>
        <dbReference type="ARBA" id="ARBA00022664"/>
    </source>
</evidence>
<feature type="coiled-coil region" evidence="5">
    <location>
        <begin position="167"/>
        <end position="194"/>
    </location>
</feature>
<dbReference type="InterPro" id="IPR019727">
    <property type="entry name" value="ATP_synth_F0_fsu_mt_fun"/>
</dbReference>
<dbReference type="InterPro" id="IPR006973">
    <property type="entry name" value="Cwf_Cwc_15"/>
</dbReference>
<feature type="compositionally biased region" description="Low complexity" evidence="6">
    <location>
        <begin position="719"/>
        <end position="738"/>
    </location>
</feature>
<evidence type="ECO:0000259" key="8">
    <source>
        <dbReference type="PROSITE" id="PS50076"/>
    </source>
</evidence>
<dbReference type="InterPro" id="IPR009060">
    <property type="entry name" value="UBA-like_sf"/>
</dbReference>